<evidence type="ECO:0000313" key="2">
    <source>
        <dbReference type="Proteomes" id="UP000322267"/>
    </source>
</evidence>
<dbReference type="Proteomes" id="UP000322267">
    <property type="component" value="Unassembled WGS sequence"/>
</dbReference>
<evidence type="ECO:0000313" key="1">
    <source>
        <dbReference type="EMBL" id="TYS19549.1"/>
    </source>
</evidence>
<dbReference type="OrthoDB" id="2974285at2"/>
<organism evidence="1 2">
    <name type="scientific">Rossellomorea vietnamensis</name>
    <dbReference type="NCBI Taxonomy" id="218284"/>
    <lineage>
        <taxon>Bacteria</taxon>
        <taxon>Bacillati</taxon>
        <taxon>Bacillota</taxon>
        <taxon>Bacilli</taxon>
        <taxon>Bacillales</taxon>
        <taxon>Bacillaceae</taxon>
        <taxon>Rossellomorea</taxon>
    </lineage>
</organism>
<dbReference type="InterPro" id="IPR012655">
    <property type="entry name" value="YrzI"/>
</dbReference>
<dbReference type="Pfam" id="PF09501">
    <property type="entry name" value="Bac_small_YrzI"/>
    <property type="match status" value="1"/>
</dbReference>
<sequence>MTLNIFFMSVTFKKRSRSAEECNHDLAVFKQYEECKLKQQTFKML</sequence>
<accession>A0A5D4P0G8</accession>
<gene>
    <name evidence="1" type="ORF">FZC78_00515</name>
</gene>
<dbReference type="EMBL" id="VTEI01000001">
    <property type="protein sequence ID" value="TYS19549.1"/>
    <property type="molecule type" value="Genomic_DNA"/>
</dbReference>
<name>A0A5D4P0G8_9BACI</name>
<reference evidence="1 2" key="1">
    <citation type="submission" date="2019-08" db="EMBL/GenBank/DDBJ databases">
        <title>Bacillus genomes from the desert of Cuatro Cienegas, Coahuila.</title>
        <authorList>
            <person name="Olmedo-Alvarez G."/>
        </authorList>
    </citation>
    <scope>NUCLEOTIDE SEQUENCE [LARGE SCALE GENOMIC DNA]</scope>
    <source>
        <strain evidence="1 2">CH34_1T</strain>
    </source>
</reference>
<protein>
    <submittedName>
        <fullName evidence="1">YrzI family small protein</fullName>
    </submittedName>
</protein>
<proteinExistence type="predicted"/>
<comment type="caution">
    <text evidence="1">The sequence shown here is derived from an EMBL/GenBank/DDBJ whole genome shotgun (WGS) entry which is preliminary data.</text>
</comment>
<dbReference type="AlphaFoldDB" id="A0A5D4P0G8"/>
<dbReference type="RefSeq" id="WP_148937750.1">
    <property type="nucleotide sequence ID" value="NZ_JBNILZ010000010.1"/>
</dbReference>